<name>A0A8J1XIQ7_OWEFU</name>
<dbReference type="PANTHER" id="PTHR10656:SF42">
    <property type="entry name" value="CYCLIC GMP-AMP SYNTHASE-LIKE PROTEIN-RELATED"/>
    <property type="match status" value="1"/>
</dbReference>
<proteinExistence type="inferred from homology"/>
<reference evidence="2" key="1">
    <citation type="submission" date="2022-03" db="EMBL/GenBank/DDBJ databases">
        <authorList>
            <person name="Martin C."/>
        </authorList>
    </citation>
    <scope>NUCLEOTIDE SEQUENCE</scope>
</reference>
<dbReference type="PANTHER" id="PTHR10656">
    <property type="entry name" value="CELL FATE DETERMINING PROTEIN MAB21-RELATED"/>
    <property type="match status" value="1"/>
</dbReference>
<comment type="caution">
    <text evidence="2">The sequence shown here is derived from an EMBL/GenBank/DDBJ whole genome shotgun (WGS) entry which is preliminary data.</text>
</comment>
<accession>A0A8J1XIQ7</accession>
<keyword evidence="3" id="KW-1185">Reference proteome</keyword>
<gene>
    <name evidence="2" type="ORF">OFUS_LOCUS23862</name>
</gene>
<dbReference type="AlphaFoldDB" id="A0A8J1XIQ7"/>
<dbReference type="Proteomes" id="UP000749559">
    <property type="component" value="Unassembled WGS sequence"/>
</dbReference>
<evidence type="ECO:0000313" key="3">
    <source>
        <dbReference type="Proteomes" id="UP000749559"/>
    </source>
</evidence>
<sequence>MATSSDTEPRPSRIRSRRVSYLGLLEEVTRNTVKLSQEQKQRLDAYVAAGYDVAKLQFSDADVKNQKDHVEHIVKTLVHELGEHFPALKVRKQLGTGSFYNNTRILSPDEFDYLLILCLTSQVEKEETGNDSVKIKVIDESLRKYMKKYLSTYSDNLSGPLLTDDNFLQSEQFVGVLINTIHECLEQLQKKGVISYKGKHVFEHSIDTLKAQDTMLEYNMLKYAKPEYQPDDESYIPELSLHDVILDELPHGAAVRLRVQGPLGPADIDLGFCIESSTTGAGRYISIPLGMGNEWVPSFYQNLSHPKLNEHHGKILTFLKYLLRECKLVSNYTFNSHNLKTCVVIHQKVCEQKQYDKDRSLGGCLIDIAFYMFEKRGKIWKTFDELLIPYKEECTLPNINFPGETVTAWIPWQPLC</sequence>
<evidence type="ECO:0000313" key="2">
    <source>
        <dbReference type="EMBL" id="CAH1799901.1"/>
    </source>
</evidence>
<evidence type="ECO:0000256" key="1">
    <source>
        <dbReference type="ARBA" id="ARBA00008307"/>
    </source>
</evidence>
<dbReference type="Gene3D" id="3.30.460.90">
    <property type="match status" value="1"/>
</dbReference>
<dbReference type="EMBL" id="CAIIXF020000011">
    <property type="protein sequence ID" value="CAH1799901.1"/>
    <property type="molecule type" value="Genomic_DNA"/>
</dbReference>
<protein>
    <submittedName>
        <fullName evidence="2">Uncharacterized protein</fullName>
    </submittedName>
</protein>
<dbReference type="OrthoDB" id="6054650at2759"/>
<organism evidence="2 3">
    <name type="scientific">Owenia fusiformis</name>
    <name type="common">Polychaete worm</name>
    <dbReference type="NCBI Taxonomy" id="6347"/>
    <lineage>
        <taxon>Eukaryota</taxon>
        <taxon>Metazoa</taxon>
        <taxon>Spiralia</taxon>
        <taxon>Lophotrochozoa</taxon>
        <taxon>Annelida</taxon>
        <taxon>Polychaeta</taxon>
        <taxon>Sedentaria</taxon>
        <taxon>Canalipalpata</taxon>
        <taxon>Sabellida</taxon>
        <taxon>Oweniida</taxon>
        <taxon>Oweniidae</taxon>
        <taxon>Owenia</taxon>
    </lineage>
</organism>
<comment type="similarity">
    <text evidence="1">Belongs to the mab-21 family.</text>
</comment>